<dbReference type="PANTHER" id="PTHR36842">
    <property type="entry name" value="PROTEIN TOLB HOMOLOG"/>
    <property type="match status" value="1"/>
</dbReference>
<feature type="signal peptide" evidence="5">
    <location>
        <begin position="1"/>
        <end position="20"/>
    </location>
</feature>
<dbReference type="HAMAP" id="MF_00671">
    <property type="entry name" value="TolB"/>
    <property type="match status" value="1"/>
</dbReference>
<feature type="chain" id="PRO_5044916791" description="Tol-Pal system protein TolB" evidence="5">
    <location>
        <begin position="21"/>
        <end position="467"/>
    </location>
</feature>
<evidence type="ECO:0000256" key="6">
    <source>
        <dbReference type="SAM" id="MobiDB-lite"/>
    </source>
</evidence>
<sequence length="467" mass="51340" precursor="true">MRILSSLAVAALLLNAPAIAQDDLDPATMASQDGEPEVVAEQDDGPLRGTVTDDSAWQDLGIAIAAFATNRDVDTPANAQGTEALGLELARVVYNDLRFNGLFRPVGPDALPRPSYDQITAPAFGTWQGRSAEMLVHGFVRANDDGRLTVGCYLYDVALQTELVREGWVVSPAEWRRAAHRCADLVYSRLSGEDPFFDSRIAYIAETGPKDNRVKRLAIMDSDGANHRFITNGQSTALSPRYSPDYSRIAYLSYVDGNPRIYVYDIDSGRQQLVTESPNATFAPRWSPDGRYILYSMAVSGNTDIYRVRSDGSGRPERLTSGPAIEVGGSYSPDGSRIVFESDQSGAQQCYVMDADGSNQRRISFFGGRCATPEWSPRGDQIAFTHIAGDFRIAVMNPNGRNMRQLTNAWHDEGPTWAPNGRIIQFFRTERNSGDTSIWQVDLTGDNERRLRTPVGASDPAWGPVLP</sequence>
<dbReference type="Gene3D" id="3.40.50.10070">
    <property type="entry name" value="TolB, N-terminal domain"/>
    <property type="match status" value="1"/>
</dbReference>
<dbReference type="SUPFAM" id="SSF52964">
    <property type="entry name" value="TolB, N-terminal domain"/>
    <property type="match status" value="1"/>
</dbReference>
<keyword evidence="4 5" id="KW-0574">Periplasm</keyword>
<feature type="region of interest" description="Disordered" evidence="6">
    <location>
        <begin position="26"/>
        <end position="45"/>
    </location>
</feature>
<dbReference type="InterPro" id="IPR011042">
    <property type="entry name" value="6-blade_b-propeller_TolB-like"/>
</dbReference>
<dbReference type="NCBIfam" id="TIGR02800">
    <property type="entry name" value="propeller_TolB"/>
    <property type="match status" value="1"/>
</dbReference>
<name>A0ABS0N4G0_9SPHN</name>
<proteinExistence type="inferred from homology"/>
<keyword evidence="9" id="KW-1185">Reference proteome</keyword>
<feature type="domain" description="TolB N-terminal" evidence="7">
    <location>
        <begin position="77"/>
        <end position="163"/>
    </location>
</feature>
<comment type="caution">
    <text evidence="8">The sequence shown here is derived from an EMBL/GenBank/DDBJ whole genome shotgun (WGS) entry which is preliminary data.</text>
</comment>
<reference evidence="8 9" key="1">
    <citation type="submission" date="2020-11" db="EMBL/GenBank/DDBJ databases">
        <title>Erythrobacter sediminis sp. nov., a marine bacterium from a tidal flat of Garorim Bay.</title>
        <authorList>
            <person name="Kim D."/>
            <person name="Yoo Y."/>
            <person name="Kim J.-J."/>
        </authorList>
    </citation>
    <scope>NUCLEOTIDE SEQUENCE [LARGE SCALE GENOMIC DNA]</scope>
    <source>
        <strain evidence="8 9">JGD-13</strain>
    </source>
</reference>
<organism evidence="8 9">
    <name type="scientific">Aurantiacibacter sediminis</name>
    <dbReference type="NCBI Taxonomy" id="2793064"/>
    <lineage>
        <taxon>Bacteria</taxon>
        <taxon>Pseudomonadati</taxon>
        <taxon>Pseudomonadota</taxon>
        <taxon>Alphaproteobacteria</taxon>
        <taxon>Sphingomonadales</taxon>
        <taxon>Erythrobacteraceae</taxon>
        <taxon>Aurantiacibacter</taxon>
    </lineage>
</organism>
<evidence type="ECO:0000313" key="9">
    <source>
        <dbReference type="Proteomes" id="UP000602442"/>
    </source>
</evidence>
<accession>A0ABS0N4G0</accession>
<keyword evidence="5" id="KW-0132">Cell division</keyword>
<dbReference type="EMBL" id="JAEANY010000001">
    <property type="protein sequence ID" value="MBH5321914.1"/>
    <property type="molecule type" value="Genomic_DNA"/>
</dbReference>
<evidence type="ECO:0000256" key="1">
    <source>
        <dbReference type="ARBA" id="ARBA00004418"/>
    </source>
</evidence>
<evidence type="ECO:0000256" key="3">
    <source>
        <dbReference type="ARBA" id="ARBA00022729"/>
    </source>
</evidence>
<dbReference type="InterPro" id="IPR011659">
    <property type="entry name" value="WD40"/>
</dbReference>
<dbReference type="Gene3D" id="2.120.10.30">
    <property type="entry name" value="TolB, C-terminal domain"/>
    <property type="match status" value="1"/>
</dbReference>
<comment type="subunit">
    <text evidence="5">The Tol-Pal system is composed of five core proteins: the inner membrane proteins TolA, TolQ and TolR, the periplasmic protein TolB and the outer membrane protein Pal. They form a network linking the inner and outer membranes and the peptidoglycan layer.</text>
</comment>
<evidence type="ECO:0000313" key="8">
    <source>
        <dbReference type="EMBL" id="MBH5321914.1"/>
    </source>
</evidence>
<evidence type="ECO:0000259" key="7">
    <source>
        <dbReference type="Pfam" id="PF04052"/>
    </source>
</evidence>
<dbReference type="SUPFAM" id="SSF69304">
    <property type="entry name" value="Tricorn protease N-terminal domain"/>
    <property type="match status" value="1"/>
</dbReference>
<dbReference type="PANTHER" id="PTHR36842:SF1">
    <property type="entry name" value="PROTEIN TOLB"/>
    <property type="match status" value="1"/>
</dbReference>
<feature type="compositionally biased region" description="Acidic residues" evidence="6">
    <location>
        <begin position="34"/>
        <end position="44"/>
    </location>
</feature>
<protein>
    <recommendedName>
        <fullName evidence="5">Tol-Pal system protein TolB</fullName>
    </recommendedName>
</protein>
<comment type="subcellular location">
    <subcellularLocation>
        <location evidence="1 5">Periplasm</location>
    </subcellularLocation>
</comment>
<dbReference type="Proteomes" id="UP000602442">
    <property type="component" value="Unassembled WGS sequence"/>
</dbReference>
<evidence type="ECO:0000256" key="5">
    <source>
        <dbReference type="HAMAP-Rule" id="MF_00671"/>
    </source>
</evidence>
<evidence type="ECO:0000256" key="2">
    <source>
        <dbReference type="ARBA" id="ARBA00009820"/>
    </source>
</evidence>
<dbReference type="Pfam" id="PF04052">
    <property type="entry name" value="TolB_N"/>
    <property type="match status" value="1"/>
</dbReference>
<comment type="function">
    <text evidence="5">Part of the Tol-Pal system, which plays a role in outer membrane invagination during cell division and is important for maintaining outer membrane integrity.</text>
</comment>
<keyword evidence="3 5" id="KW-0732">Signal</keyword>
<dbReference type="RefSeq" id="WP_197920552.1">
    <property type="nucleotide sequence ID" value="NZ_CAWPTA010000006.1"/>
</dbReference>
<gene>
    <name evidence="5 8" type="primary">tolB</name>
    <name evidence="8" type="ORF">I5L03_04880</name>
</gene>
<dbReference type="InterPro" id="IPR007195">
    <property type="entry name" value="TolB_N"/>
</dbReference>
<dbReference type="InterPro" id="IPR014167">
    <property type="entry name" value="Tol-Pal_TolB"/>
</dbReference>
<keyword evidence="5" id="KW-0131">Cell cycle</keyword>
<dbReference type="Pfam" id="PF07676">
    <property type="entry name" value="PD40"/>
    <property type="match status" value="4"/>
</dbReference>
<evidence type="ECO:0000256" key="4">
    <source>
        <dbReference type="ARBA" id="ARBA00022764"/>
    </source>
</evidence>
<comment type="similarity">
    <text evidence="2 5">Belongs to the TolB family.</text>
</comment>